<name>A0A255YED5_9SPHN</name>
<gene>
    <name evidence="1" type="ORF">CHU93_10135</name>
</gene>
<evidence type="ECO:0000313" key="2">
    <source>
        <dbReference type="Proteomes" id="UP000216991"/>
    </source>
</evidence>
<comment type="caution">
    <text evidence="1">The sequence shown here is derived from an EMBL/GenBank/DDBJ whole genome shotgun (WGS) entry which is preliminary data.</text>
</comment>
<dbReference type="Proteomes" id="UP000216991">
    <property type="component" value="Unassembled WGS sequence"/>
</dbReference>
<sequence length="94" mass="9438">MMMDPLDQDLARLATAPVPPALAGLETALWARLDWSDPGLGWPARGALAAACLTIGLAMGGTGSLAAGPGTAPIDAFSSRSALLPSTLLLSARP</sequence>
<organism evidence="1 2">
    <name type="scientific">Sandarakinorhabdus cyanobacteriorum</name>
    <dbReference type="NCBI Taxonomy" id="1981098"/>
    <lineage>
        <taxon>Bacteria</taxon>
        <taxon>Pseudomonadati</taxon>
        <taxon>Pseudomonadota</taxon>
        <taxon>Alphaproteobacteria</taxon>
        <taxon>Sphingomonadales</taxon>
        <taxon>Sphingosinicellaceae</taxon>
        <taxon>Sandarakinorhabdus</taxon>
    </lineage>
</organism>
<keyword evidence="2" id="KW-1185">Reference proteome</keyword>
<accession>A0A255YED5</accession>
<dbReference type="EMBL" id="NOXT01000113">
    <property type="protein sequence ID" value="OYQ27617.1"/>
    <property type="molecule type" value="Genomic_DNA"/>
</dbReference>
<dbReference type="AlphaFoldDB" id="A0A255YED5"/>
<proteinExistence type="predicted"/>
<dbReference type="RefSeq" id="WP_133064374.1">
    <property type="nucleotide sequence ID" value="NZ_NOXT01000113.1"/>
</dbReference>
<protein>
    <submittedName>
        <fullName evidence="1">Uncharacterized protein</fullName>
    </submittedName>
</protein>
<reference evidence="1 2" key="1">
    <citation type="submission" date="2017-07" db="EMBL/GenBank/DDBJ databases">
        <title>Sandarakinorhabdus cyanobacteriorum sp. nov., a novel bacterium isolated from cyanobacterial aggregates in a eutrophic lake.</title>
        <authorList>
            <person name="Cai H."/>
        </authorList>
    </citation>
    <scope>NUCLEOTIDE SEQUENCE [LARGE SCALE GENOMIC DNA]</scope>
    <source>
        <strain evidence="1 2">TH057</strain>
    </source>
</reference>
<evidence type="ECO:0000313" key="1">
    <source>
        <dbReference type="EMBL" id="OYQ27617.1"/>
    </source>
</evidence>